<dbReference type="GeneTree" id="ENSGT00940000163371"/>
<dbReference type="SMART" id="SM00407">
    <property type="entry name" value="IGc1"/>
    <property type="match status" value="3"/>
</dbReference>
<dbReference type="InterPro" id="IPR003597">
    <property type="entry name" value="Ig_C1-set"/>
</dbReference>
<dbReference type="PROSITE" id="PS00290">
    <property type="entry name" value="IG_MHC"/>
    <property type="match status" value="1"/>
</dbReference>
<evidence type="ECO:0000256" key="1">
    <source>
        <dbReference type="ARBA" id="ARBA00023157"/>
    </source>
</evidence>
<dbReference type="AlphaFoldDB" id="A0A667X444"/>
<dbReference type="SMART" id="SM00409">
    <property type="entry name" value="IG"/>
    <property type="match status" value="2"/>
</dbReference>
<keyword evidence="1" id="KW-1015">Disulfide bond</keyword>
<feature type="domain" description="Ig-like" evidence="4">
    <location>
        <begin position="117"/>
        <end position="235"/>
    </location>
</feature>
<feature type="domain" description="Ig-like" evidence="4">
    <location>
        <begin position="1"/>
        <end position="109"/>
    </location>
</feature>
<dbReference type="Proteomes" id="UP000472263">
    <property type="component" value="Chromosome 8"/>
</dbReference>
<protein>
    <recommendedName>
        <fullName evidence="4">Ig-like domain-containing protein</fullName>
    </recommendedName>
</protein>
<proteinExistence type="predicted"/>
<dbReference type="SMART" id="SM00406">
    <property type="entry name" value="IGv"/>
    <property type="match status" value="1"/>
</dbReference>
<dbReference type="InterPro" id="IPR013106">
    <property type="entry name" value="Ig_V-set"/>
</dbReference>
<dbReference type="Pfam" id="PF07686">
    <property type="entry name" value="V-set"/>
    <property type="match status" value="1"/>
</dbReference>
<feature type="compositionally biased region" description="Low complexity" evidence="3">
    <location>
        <begin position="402"/>
        <end position="414"/>
    </location>
</feature>
<dbReference type="SUPFAM" id="SSF48726">
    <property type="entry name" value="Immunoglobulin"/>
    <property type="match status" value="4"/>
</dbReference>
<dbReference type="InParanoid" id="A0A667X444"/>
<sequence length="453" mass="49500">RLQYTSLTVQPGQTLTITCQVSYSVEDYYTAWIRLPAGKAMEWIGSKYTEDESYKDSLKNKFSISVDSSSNTVTLTGQNVQPEDTAVYYCARQPHAFDSWGKGTTETVSSAPRVISPNITLYSVWEGQFGSSPVTLICTLSGFFPGQLTVQWQLGNNTVTASPVEKKLQSVDGGEQTFSLTTASTRVGHTLGLPRPFKIKAQNSFKIKTPKNTLKTGTNGRIVCASTRAPSPTCTGGRGPVQRLTPASCQTVGVYVQGPPLQQLQKNDHVTITCLLVGANLEDFSITWKVGDAEVLNNVAKGPLLRHSNGTATLQSSLNVSSQVWNSYTQVSCKGKHRYLNQPTVKLIQPSDAELSESNTTTLVCLVSGFSPPNIMVYWEKDGHKLPSSHYTNSPAWKDPRSSTYSLSSSLNTSPTERDQKPTYSCVVIHESSERPLRSTVEEVFGKQGANIM</sequence>
<keyword evidence="6" id="KW-1185">Reference proteome</keyword>
<feature type="domain" description="Ig-like" evidence="4">
    <location>
        <begin position="246"/>
        <end position="337"/>
    </location>
</feature>
<dbReference type="Ensembl" id="ENSMMDT00005008964.1">
    <property type="protein sequence ID" value="ENSMMDP00005008718.1"/>
    <property type="gene ID" value="ENSMMDG00005004797.1"/>
</dbReference>
<dbReference type="InterPro" id="IPR007110">
    <property type="entry name" value="Ig-like_dom"/>
</dbReference>
<evidence type="ECO:0000259" key="4">
    <source>
        <dbReference type="PROSITE" id="PS50835"/>
    </source>
</evidence>
<evidence type="ECO:0000256" key="2">
    <source>
        <dbReference type="ARBA" id="ARBA00023319"/>
    </source>
</evidence>
<feature type="domain" description="Ig-like" evidence="4">
    <location>
        <begin position="343"/>
        <end position="442"/>
    </location>
</feature>
<dbReference type="Gene3D" id="2.60.40.10">
    <property type="entry name" value="Immunoglobulins"/>
    <property type="match status" value="4"/>
</dbReference>
<reference evidence="5" key="2">
    <citation type="submission" date="2025-08" db="UniProtKB">
        <authorList>
            <consortium name="Ensembl"/>
        </authorList>
    </citation>
    <scope>IDENTIFICATION</scope>
</reference>
<evidence type="ECO:0000313" key="5">
    <source>
        <dbReference type="Ensembl" id="ENSMMDP00005008718.1"/>
    </source>
</evidence>
<accession>A0A667X444</accession>
<dbReference type="InterPro" id="IPR013783">
    <property type="entry name" value="Ig-like_fold"/>
</dbReference>
<dbReference type="InterPro" id="IPR003599">
    <property type="entry name" value="Ig_sub"/>
</dbReference>
<feature type="region of interest" description="Disordered" evidence="3">
    <location>
        <begin position="389"/>
        <end position="421"/>
    </location>
</feature>
<keyword evidence="2" id="KW-0393">Immunoglobulin domain</keyword>
<dbReference type="Pfam" id="PF07654">
    <property type="entry name" value="C1-set"/>
    <property type="match status" value="3"/>
</dbReference>
<name>A0A667X444_9TELE</name>
<dbReference type="InterPro" id="IPR003006">
    <property type="entry name" value="Ig/MHC_CS"/>
</dbReference>
<dbReference type="PROSITE" id="PS50835">
    <property type="entry name" value="IG_LIKE"/>
    <property type="match status" value="4"/>
</dbReference>
<dbReference type="FunFam" id="2.60.40.10:FF:000283">
    <property type="entry name" value="Immunoglobulin kappa constant"/>
    <property type="match status" value="1"/>
</dbReference>
<organism evidence="5 6">
    <name type="scientific">Myripristis murdjan</name>
    <name type="common">pinecone soldierfish</name>
    <dbReference type="NCBI Taxonomy" id="586833"/>
    <lineage>
        <taxon>Eukaryota</taxon>
        <taxon>Metazoa</taxon>
        <taxon>Chordata</taxon>
        <taxon>Craniata</taxon>
        <taxon>Vertebrata</taxon>
        <taxon>Euteleostomi</taxon>
        <taxon>Actinopterygii</taxon>
        <taxon>Neopterygii</taxon>
        <taxon>Teleostei</taxon>
        <taxon>Neoteleostei</taxon>
        <taxon>Acanthomorphata</taxon>
        <taxon>Holocentriformes</taxon>
        <taxon>Holocentridae</taxon>
        <taxon>Myripristis</taxon>
    </lineage>
</organism>
<dbReference type="InterPro" id="IPR036179">
    <property type="entry name" value="Ig-like_dom_sf"/>
</dbReference>
<reference evidence="5" key="1">
    <citation type="submission" date="2019-06" db="EMBL/GenBank/DDBJ databases">
        <authorList>
            <consortium name="Wellcome Sanger Institute Data Sharing"/>
        </authorList>
    </citation>
    <scope>NUCLEOTIDE SEQUENCE [LARGE SCALE GENOMIC DNA]</scope>
</reference>
<evidence type="ECO:0000256" key="3">
    <source>
        <dbReference type="SAM" id="MobiDB-lite"/>
    </source>
</evidence>
<evidence type="ECO:0000313" key="6">
    <source>
        <dbReference type="Proteomes" id="UP000472263"/>
    </source>
</evidence>
<dbReference type="PANTHER" id="PTHR23411">
    <property type="entry name" value="TAPASIN"/>
    <property type="match status" value="1"/>
</dbReference>
<reference evidence="5" key="3">
    <citation type="submission" date="2025-09" db="UniProtKB">
        <authorList>
            <consortium name="Ensembl"/>
        </authorList>
    </citation>
    <scope>IDENTIFICATION</scope>
</reference>
<dbReference type="InterPro" id="IPR050380">
    <property type="entry name" value="Immune_Resp_Modulators"/>
</dbReference>